<organism evidence="3 4">
    <name type="scientific">Kwoniella mangroviensis CBS 10435</name>
    <dbReference type="NCBI Taxonomy" id="1331196"/>
    <lineage>
        <taxon>Eukaryota</taxon>
        <taxon>Fungi</taxon>
        <taxon>Dikarya</taxon>
        <taxon>Basidiomycota</taxon>
        <taxon>Agaricomycotina</taxon>
        <taxon>Tremellomycetes</taxon>
        <taxon>Tremellales</taxon>
        <taxon>Cryptococcaceae</taxon>
        <taxon>Kwoniella</taxon>
    </lineage>
</organism>
<evidence type="ECO:0000256" key="1">
    <source>
        <dbReference type="SAM" id="MobiDB-lite"/>
    </source>
</evidence>
<feature type="transmembrane region" description="Helical" evidence="2">
    <location>
        <begin position="50"/>
        <end position="72"/>
    </location>
</feature>
<reference evidence="3 4" key="1">
    <citation type="submission" date="2013-07" db="EMBL/GenBank/DDBJ databases">
        <title>The Genome Sequence of Kwoniella mangroviensis CBS10435.</title>
        <authorList>
            <consortium name="The Broad Institute Genome Sequencing Platform"/>
            <person name="Cuomo C."/>
            <person name="Litvintseva A."/>
            <person name="Chen Y."/>
            <person name="Heitman J."/>
            <person name="Sun S."/>
            <person name="Springer D."/>
            <person name="Dromer F."/>
            <person name="Young S.K."/>
            <person name="Zeng Q."/>
            <person name="Gargeya S."/>
            <person name="Fitzgerald M."/>
            <person name="Abouelleil A."/>
            <person name="Alvarado L."/>
            <person name="Berlin A.M."/>
            <person name="Chapman S.B."/>
            <person name="Dewar J."/>
            <person name="Goldberg J."/>
            <person name="Griggs A."/>
            <person name="Gujja S."/>
            <person name="Hansen M."/>
            <person name="Howarth C."/>
            <person name="Imamovic A."/>
            <person name="Larimer J."/>
            <person name="McCowan C."/>
            <person name="Murphy C."/>
            <person name="Pearson M."/>
            <person name="Priest M."/>
            <person name="Roberts A."/>
            <person name="Saif S."/>
            <person name="Shea T."/>
            <person name="Sykes S."/>
            <person name="Wortman J."/>
            <person name="Nusbaum C."/>
            <person name="Birren B."/>
        </authorList>
    </citation>
    <scope>NUCLEOTIDE SEQUENCE [LARGE SCALE GENOMIC DNA]</scope>
    <source>
        <strain evidence="3 4">CBS 10435</strain>
    </source>
</reference>
<keyword evidence="4" id="KW-1185">Reference proteome</keyword>
<evidence type="ECO:0000313" key="3">
    <source>
        <dbReference type="EMBL" id="OCF61108.1"/>
    </source>
</evidence>
<dbReference type="OrthoDB" id="10561513at2759"/>
<feature type="compositionally biased region" description="Low complexity" evidence="1">
    <location>
        <begin position="12"/>
        <end position="28"/>
    </location>
</feature>
<keyword evidence="2" id="KW-0812">Transmembrane</keyword>
<dbReference type="EMBL" id="KI669459">
    <property type="protein sequence ID" value="OCF61108.1"/>
    <property type="molecule type" value="Genomic_DNA"/>
</dbReference>
<sequence>MPTRTQDDDDSSSSSTKTSISASATSTSGVRGDLTSQGKNHIGSMSSTSFTIMMIVLVIGVIAILFLLWWFTIGKNRRQKKRDLQQFSMQNGSTSATTAVKPGSNSVV</sequence>
<keyword evidence="2" id="KW-0472">Membrane</keyword>
<gene>
    <name evidence="3" type="ORF">L486_00752</name>
</gene>
<accession>A0A1B9J000</accession>
<proteinExistence type="predicted"/>
<dbReference type="AlphaFoldDB" id="A0A1B9J000"/>
<evidence type="ECO:0000313" key="4">
    <source>
        <dbReference type="Proteomes" id="UP000092583"/>
    </source>
</evidence>
<reference evidence="4" key="2">
    <citation type="submission" date="2013-12" db="EMBL/GenBank/DDBJ databases">
        <title>Evolution of pathogenesis and genome organization in the Tremellales.</title>
        <authorList>
            <person name="Cuomo C."/>
            <person name="Litvintseva A."/>
            <person name="Heitman J."/>
            <person name="Chen Y."/>
            <person name="Sun S."/>
            <person name="Springer D."/>
            <person name="Dromer F."/>
            <person name="Young S."/>
            <person name="Zeng Q."/>
            <person name="Chapman S."/>
            <person name="Gujja S."/>
            <person name="Saif S."/>
            <person name="Birren B."/>
        </authorList>
    </citation>
    <scope>NUCLEOTIDE SEQUENCE [LARGE SCALE GENOMIC DNA]</scope>
    <source>
        <strain evidence="4">CBS 10435</strain>
    </source>
</reference>
<protein>
    <submittedName>
        <fullName evidence="3">Uncharacterized protein</fullName>
    </submittedName>
</protein>
<feature type="region of interest" description="Disordered" evidence="1">
    <location>
        <begin position="1"/>
        <end position="44"/>
    </location>
</feature>
<name>A0A1B9J000_9TREE</name>
<dbReference type="Proteomes" id="UP000092583">
    <property type="component" value="Unassembled WGS sequence"/>
</dbReference>
<feature type="region of interest" description="Disordered" evidence="1">
    <location>
        <begin position="86"/>
        <end position="108"/>
    </location>
</feature>
<keyword evidence="2" id="KW-1133">Transmembrane helix</keyword>
<evidence type="ECO:0000256" key="2">
    <source>
        <dbReference type="SAM" id="Phobius"/>
    </source>
</evidence>